<comment type="caution">
    <text evidence="1">The sequence shown here is derived from an EMBL/GenBank/DDBJ whole genome shotgun (WGS) entry which is preliminary data.</text>
</comment>
<reference evidence="1 2" key="1">
    <citation type="journal article" date="2022" name="Hortic Res">
        <title>A haplotype resolved chromosomal level avocado genome allows analysis of novel avocado genes.</title>
        <authorList>
            <person name="Nath O."/>
            <person name="Fletcher S.J."/>
            <person name="Hayward A."/>
            <person name="Shaw L.M."/>
            <person name="Masouleh A.K."/>
            <person name="Furtado A."/>
            <person name="Henry R.J."/>
            <person name="Mitter N."/>
        </authorList>
    </citation>
    <scope>NUCLEOTIDE SEQUENCE [LARGE SCALE GENOMIC DNA]</scope>
    <source>
        <strain evidence="2">cv. Hass</strain>
    </source>
</reference>
<evidence type="ECO:0000313" key="2">
    <source>
        <dbReference type="Proteomes" id="UP001234297"/>
    </source>
</evidence>
<dbReference type="EMBL" id="CM056818">
    <property type="protein sequence ID" value="KAJ8621866.1"/>
    <property type="molecule type" value="Genomic_DNA"/>
</dbReference>
<proteinExistence type="predicted"/>
<sequence>MASAGAIAGFFFLLLAFYCGIDPFKHSAISNFPDFEAYKVDFPPWSEVPSVEDAGNRLQRSEIRFLNVVQGPESMAFDPLGRGPYTGVADGRIMFWNGESWRDSAYTSPNRSLEFLTFSVSLFFFWNPSAQE</sequence>
<accession>A0ACC2KL57</accession>
<keyword evidence="2" id="KW-1185">Reference proteome</keyword>
<protein>
    <submittedName>
        <fullName evidence="1">Uncharacterized protein</fullName>
    </submittedName>
</protein>
<organism evidence="1 2">
    <name type="scientific">Persea americana</name>
    <name type="common">Avocado</name>
    <dbReference type="NCBI Taxonomy" id="3435"/>
    <lineage>
        <taxon>Eukaryota</taxon>
        <taxon>Viridiplantae</taxon>
        <taxon>Streptophyta</taxon>
        <taxon>Embryophyta</taxon>
        <taxon>Tracheophyta</taxon>
        <taxon>Spermatophyta</taxon>
        <taxon>Magnoliopsida</taxon>
        <taxon>Magnoliidae</taxon>
        <taxon>Laurales</taxon>
        <taxon>Lauraceae</taxon>
        <taxon>Persea</taxon>
    </lineage>
</organism>
<name>A0ACC2KL57_PERAE</name>
<gene>
    <name evidence="1" type="ORF">MRB53_030395</name>
</gene>
<dbReference type="Proteomes" id="UP001234297">
    <property type="component" value="Chromosome 10"/>
</dbReference>
<evidence type="ECO:0000313" key="1">
    <source>
        <dbReference type="EMBL" id="KAJ8621866.1"/>
    </source>
</evidence>